<dbReference type="GO" id="GO:0033842">
    <property type="term" value="F:N-acetyl-beta-glucosaminyl-derivative 4-beta-N-acetylgalactosaminyltransferase activity"/>
    <property type="evidence" value="ECO:0007669"/>
    <property type="project" value="TreeGrafter"/>
</dbReference>
<comment type="similarity">
    <text evidence="3">Belongs to the glycosyltransferase 7 family.</text>
</comment>
<keyword evidence="10" id="KW-0325">Glycoprotein</keyword>
<evidence type="ECO:0000313" key="14">
    <source>
        <dbReference type="Proteomes" id="UP000814243"/>
    </source>
</evidence>
<keyword evidence="7" id="KW-0735">Signal-anchor</keyword>
<feature type="domain" description="Galactosyltransferase N-terminal" evidence="12">
    <location>
        <begin position="15"/>
        <end position="93"/>
    </location>
</feature>
<dbReference type="InterPro" id="IPR003859">
    <property type="entry name" value="Galactosyl_T"/>
</dbReference>
<evidence type="ECO:0000256" key="10">
    <source>
        <dbReference type="ARBA" id="ARBA00023180"/>
    </source>
</evidence>
<dbReference type="EMBL" id="JACEFF010000365">
    <property type="protein sequence ID" value="KAH9638927.1"/>
    <property type="molecule type" value="Genomic_DNA"/>
</dbReference>
<evidence type="ECO:0000256" key="5">
    <source>
        <dbReference type="ARBA" id="ARBA00022679"/>
    </source>
</evidence>
<dbReference type="AlphaFoldDB" id="A0A922SHU5"/>
<protein>
    <recommendedName>
        <fullName evidence="15">Beta-1,4-N-acetylgalactosaminyltransferase bre-4</fullName>
    </recommendedName>
</protein>
<dbReference type="SUPFAM" id="SSF53448">
    <property type="entry name" value="Nucleotide-diphospho-sugar transferases"/>
    <property type="match status" value="1"/>
</dbReference>
<evidence type="ECO:0000256" key="4">
    <source>
        <dbReference type="ARBA" id="ARBA00022676"/>
    </source>
</evidence>
<evidence type="ECO:0000256" key="1">
    <source>
        <dbReference type="ARBA" id="ARBA00004606"/>
    </source>
</evidence>
<proteinExistence type="inferred from homology"/>
<dbReference type="Pfam" id="PF02709">
    <property type="entry name" value="Glyco_transf_7C"/>
    <property type="match status" value="1"/>
</dbReference>
<keyword evidence="5" id="KW-0808">Transferase</keyword>
<name>A0A922SHU5_SPOEX</name>
<evidence type="ECO:0000256" key="7">
    <source>
        <dbReference type="ARBA" id="ARBA00022968"/>
    </source>
</evidence>
<sequence length="248" mass="29251">MTYHFVSAKDATLNQNREENLGIFLNNIHPFLIRQKLDYQIFVIEQHGNGPFNKGRLYNAGYKEMIKFNKFFCIIFHDLDLLPLDDNIMYNCPTLPRHMCAYVNDTDIRRDYNVTYSYKSLFGGVVSMTIDQFVRANGFSNLYFGWGAEDNDMFWRLHAAGYPVVRYQKSVGMYLVLPHKREPANPFRFHLLSRAVERYKEDGLTNLEYYVVSTYFRPLCTHIVVDINPRGDNITALNYKWGKSYHKF</sequence>
<dbReference type="GO" id="GO:0016020">
    <property type="term" value="C:membrane"/>
    <property type="evidence" value="ECO:0007669"/>
    <property type="project" value="UniProtKB-SubCell"/>
</dbReference>
<evidence type="ECO:0000256" key="9">
    <source>
        <dbReference type="ARBA" id="ARBA00023136"/>
    </source>
</evidence>
<dbReference type="InterPro" id="IPR029044">
    <property type="entry name" value="Nucleotide-diphossugar_trans"/>
</dbReference>
<reference evidence="13" key="1">
    <citation type="journal article" date="2021" name="G3 (Bethesda)">
        <title>Genome and transcriptome analysis of the beet armyworm Spodoptera exigua reveals targets for pest control. .</title>
        <authorList>
            <person name="Simon S."/>
            <person name="Breeschoten T."/>
            <person name="Jansen H.J."/>
            <person name="Dirks R.P."/>
            <person name="Schranz M.E."/>
            <person name="Ros V.I.D."/>
        </authorList>
    </citation>
    <scope>NUCLEOTIDE SEQUENCE</scope>
    <source>
        <strain evidence="13">TB_SE_WUR_2020</strain>
    </source>
</reference>
<dbReference type="GO" id="GO:0006688">
    <property type="term" value="P:glycosphingolipid biosynthetic process"/>
    <property type="evidence" value="ECO:0007669"/>
    <property type="project" value="TreeGrafter"/>
</dbReference>
<comment type="caution">
    <text evidence="13">The sequence shown here is derived from an EMBL/GenBank/DDBJ whole genome shotgun (WGS) entry which is preliminary data.</text>
</comment>
<dbReference type="GO" id="GO:0005975">
    <property type="term" value="P:carbohydrate metabolic process"/>
    <property type="evidence" value="ECO:0007669"/>
    <property type="project" value="InterPro"/>
</dbReference>
<dbReference type="GO" id="GO:0008378">
    <property type="term" value="F:galactosyltransferase activity"/>
    <property type="evidence" value="ECO:0007669"/>
    <property type="project" value="TreeGrafter"/>
</dbReference>
<evidence type="ECO:0000259" key="12">
    <source>
        <dbReference type="Pfam" id="PF13733"/>
    </source>
</evidence>
<dbReference type="PANTHER" id="PTHR19300:SF57">
    <property type="entry name" value="BETA-1,4-N-ACETYLGALACTOSAMINYLTRANSFERASE"/>
    <property type="match status" value="1"/>
</dbReference>
<keyword evidence="9" id="KW-0472">Membrane</keyword>
<evidence type="ECO:0000259" key="11">
    <source>
        <dbReference type="Pfam" id="PF02709"/>
    </source>
</evidence>
<comment type="pathway">
    <text evidence="2">Protein modification; protein glycosylation.</text>
</comment>
<evidence type="ECO:0000256" key="6">
    <source>
        <dbReference type="ARBA" id="ARBA00022692"/>
    </source>
</evidence>
<gene>
    <name evidence="13" type="ORF">HF086_013826</name>
</gene>
<evidence type="ECO:0000256" key="3">
    <source>
        <dbReference type="ARBA" id="ARBA00005735"/>
    </source>
</evidence>
<keyword evidence="4" id="KW-0328">Glycosyltransferase</keyword>
<dbReference type="Proteomes" id="UP000814243">
    <property type="component" value="Unassembled WGS sequence"/>
</dbReference>
<organism evidence="13 14">
    <name type="scientific">Spodoptera exigua</name>
    <name type="common">Beet armyworm</name>
    <name type="synonym">Noctua fulgens</name>
    <dbReference type="NCBI Taxonomy" id="7107"/>
    <lineage>
        <taxon>Eukaryota</taxon>
        <taxon>Metazoa</taxon>
        <taxon>Ecdysozoa</taxon>
        <taxon>Arthropoda</taxon>
        <taxon>Hexapoda</taxon>
        <taxon>Insecta</taxon>
        <taxon>Pterygota</taxon>
        <taxon>Neoptera</taxon>
        <taxon>Endopterygota</taxon>
        <taxon>Lepidoptera</taxon>
        <taxon>Glossata</taxon>
        <taxon>Ditrysia</taxon>
        <taxon>Noctuoidea</taxon>
        <taxon>Noctuidae</taxon>
        <taxon>Amphipyrinae</taxon>
        <taxon>Spodoptera</taxon>
    </lineage>
</organism>
<evidence type="ECO:0000313" key="13">
    <source>
        <dbReference type="EMBL" id="KAH9638927.1"/>
    </source>
</evidence>
<comment type="subcellular location">
    <subcellularLocation>
        <location evidence="1">Membrane</location>
        <topology evidence="1">Single-pass type II membrane protein</topology>
    </subcellularLocation>
</comment>
<keyword evidence="8" id="KW-1133">Transmembrane helix</keyword>
<dbReference type="GO" id="GO:0005794">
    <property type="term" value="C:Golgi apparatus"/>
    <property type="evidence" value="ECO:0007669"/>
    <property type="project" value="TreeGrafter"/>
</dbReference>
<accession>A0A922SHU5</accession>
<feature type="domain" description="Galactosyltransferase C-terminal" evidence="11">
    <location>
        <begin position="111"/>
        <end position="180"/>
    </location>
</feature>
<dbReference type="Gene3D" id="3.90.550.10">
    <property type="entry name" value="Spore Coat Polysaccharide Biosynthesis Protein SpsA, Chain A"/>
    <property type="match status" value="1"/>
</dbReference>
<dbReference type="InterPro" id="IPR027791">
    <property type="entry name" value="Galactosyl_T_C"/>
</dbReference>
<dbReference type="InterPro" id="IPR027995">
    <property type="entry name" value="Galactosyl_T_N"/>
</dbReference>
<evidence type="ECO:0008006" key="15">
    <source>
        <dbReference type="Google" id="ProtNLM"/>
    </source>
</evidence>
<evidence type="ECO:0000256" key="8">
    <source>
        <dbReference type="ARBA" id="ARBA00022989"/>
    </source>
</evidence>
<evidence type="ECO:0000256" key="2">
    <source>
        <dbReference type="ARBA" id="ARBA00004922"/>
    </source>
</evidence>
<dbReference type="Pfam" id="PF13733">
    <property type="entry name" value="Glyco_transf_7N"/>
    <property type="match status" value="1"/>
</dbReference>
<dbReference type="PRINTS" id="PR02050">
    <property type="entry name" value="B14GALTRFASE"/>
</dbReference>
<keyword evidence="6" id="KW-0812">Transmembrane</keyword>
<dbReference type="PANTHER" id="PTHR19300">
    <property type="entry name" value="BETA-1,4-GALACTOSYLTRANSFERASE"/>
    <property type="match status" value="1"/>
</dbReference>